<dbReference type="Proteomes" id="UP000273105">
    <property type="component" value="Unassembled WGS sequence"/>
</dbReference>
<reference evidence="1 2" key="1">
    <citation type="submission" date="2018-09" db="EMBL/GenBank/DDBJ databases">
        <title>The draft genome of Acinetobacter sp. strains.</title>
        <authorList>
            <person name="Qin J."/>
            <person name="Feng Y."/>
            <person name="Zong Z."/>
        </authorList>
    </citation>
    <scope>NUCLEOTIDE SEQUENCE [LARGE SCALE GENOMIC DNA]</scope>
    <source>
        <strain evidence="1 2">WCHAc060001</strain>
    </source>
</reference>
<gene>
    <name evidence="1" type="ORF">D9K79_15555</name>
</gene>
<evidence type="ECO:0000313" key="1">
    <source>
        <dbReference type="EMBL" id="RLL39433.1"/>
    </source>
</evidence>
<dbReference type="RefSeq" id="WP_016653416.1">
    <property type="nucleotide sequence ID" value="NZ_RCHE01000050.1"/>
</dbReference>
<sequence length="186" mass="22101">MRVTFEHLNKFKTSNRIFEGRNISLEAKKILNEQKYRVEKEYDIFLSHSFGDAETIYILYTYLKSLGWSVYVDWIEDTQLDRQNVTRSTAELLRIQMKRSKTLIYASSSASKDSKWMPWELGFFDGYKPKKIAILPITSDSNKYENYIGVEYLSLYPYIEVGTSTLWLKDPENHNYIRELDNFINK</sequence>
<dbReference type="Gene3D" id="3.40.50.10140">
    <property type="entry name" value="Toll/interleukin-1 receptor homology (TIR) domain"/>
    <property type="match status" value="1"/>
</dbReference>
<organism evidence="1 2">
    <name type="scientific">Acinetobacter cumulans</name>
    <dbReference type="NCBI Taxonomy" id="2136182"/>
    <lineage>
        <taxon>Bacteria</taxon>
        <taxon>Pseudomonadati</taxon>
        <taxon>Pseudomonadota</taxon>
        <taxon>Gammaproteobacteria</taxon>
        <taxon>Moraxellales</taxon>
        <taxon>Moraxellaceae</taxon>
        <taxon>Acinetobacter</taxon>
    </lineage>
</organism>
<name>A0ABX9U344_9GAMM</name>
<dbReference type="InterPro" id="IPR035897">
    <property type="entry name" value="Toll_tir_struct_dom_sf"/>
</dbReference>
<dbReference type="SUPFAM" id="SSF52200">
    <property type="entry name" value="Toll/Interleukin receptor TIR domain"/>
    <property type="match status" value="1"/>
</dbReference>
<dbReference type="EMBL" id="RCHE01000050">
    <property type="protein sequence ID" value="RLL39433.1"/>
    <property type="molecule type" value="Genomic_DNA"/>
</dbReference>
<evidence type="ECO:0008006" key="3">
    <source>
        <dbReference type="Google" id="ProtNLM"/>
    </source>
</evidence>
<proteinExistence type="predicted"/>
<accession>A0ABX9U344</accession>
<keyword evidence="2" id="KW-1185">Reference proteome</keyword>
<comment type="caution">
    <text evidence="1">The sequence shown here is derived from an EMBL/GenBank/DDBJ whole genome shotgun (WGS) entry which is preliminary data.</text>
</comment>
<protein>
    <recommendedName>
        <fullName evidence="3">TIR domain-containing protein</fullName>
    </recommendedName>
</protein>
<evidence type="ECO:0000313" key="2">
    <source>
        <dbReference type="Proteomes" id="UP000273105"/>
    </source>
</evidence>